<dbReference type="PROSITE" id="PS50937">
    <property type="entry name" value="HTH_MERR_2"/>
    <property type="match status" value="1"/>
</dbReference>
<evidence type="ECO:0000256" key="1">
    <source>
        <dbReference type="ARBA" id="ARBA00023125"/>
    </source>
</evidence>
<dbReference type="SMART" id="SM00422">
    <property type="entry name" value="HTH_MERR"/>
    <property type="match status" value="1"/>
</dbReference>
<dbReference type="RefSeq" id="WP_381421845.1">
    <property type="nucleotide sequence ID" value="NZ_JBHSDH010000013.1"/>
</dbReference>
<dbReference type="Pfam" id="PF13411">
    <property type="entry name" value="MerR_1"/>
    <property type="match status" value="1"/>
</dbReference>
<proteinExistence type="predicted"/>
<dbReference type="GO" id="GO:0003677">
    <property type="term" value="F:DNA binding"/>
    <property type="evidence" value="ECO:0007669"/>
    <property type="project" value="UniProtKB-KW"/>
</dbReference>
<feature type="domain" description="HTH merR-type" evidence="2">
    <location>
        <begin position="30"/>
        <end position="97"/>
    </location>
</feature>
<dbReference type="SUPFAM" id="SSF46955">
    <property type="entry name" value="Putative DNA-binding domain"/>
    <property type="match status" value="1"/>
</dbReference>
<evidence type="ECO:0000259" key="2">
    <source>
        <dbReference type="PROSITE" id="PS50937"/>
    </source>
</evidence>
<keyword evidence="1 3" id="KW-0238">DNA-binding</keyword>
<name>A0ABV8REF4_9SPHN</name>
<dbReference type="InterPro" id="IPR047057">
    <property type="entry name" value="MerR_fam"/>
</dbReference>
<dbReference type="CDD" id="cd04776">
    <property type="entry name" value="HTH_GnyR"/>
    <property type="match status" value="1"/>
</dbReference>
<evidence type="ECO:0000313" key="3">
    <source>
        <dbReference type="EMBL" id="MFC4291732.1"/>
    </source>
</evidence>
<dbReference type="InterPro" id="IPR000551">
    <property type="entry name" value="MerR-type_HTH_dom"/>
</dbReference>
<sequence>MDQVNLLKKSEDSRRADATIDTPDELNRETFSISDLSAEFDVTARALRFYEDQGLIAPERHGLTRIYSKRDRARLAWILRAKRVGFSLAEIREMIDLYDLNDGRNIQRRVTIEKCKERIKLLTAQRDDIESAIDELTEFVSVVETVEAEETAVSKKKTA</sequence>
<dbReference type="InterPro" id="IPR009061">
    <property type="entry name" value="DNA-bd_dom_put_sf"/>
</dbReference>
<dbReference type="Gene3D" id="1.10.1660.10">
    <property type="match status" value="1"/>
</dbReference>
<keyword evidence="4" id="KW-1185">Reference proteome</keyword>
<organism evidence="3 4">
    <name type="scientific">Sphingorhabdus arenilitoris</name>
    <dbReference type="NCBI Taxonomy" id="1490041"/>
    <lineage>
        <taxon>Bacteria</taxon>
        <taxon>Pseudomonadati</taxon>
        <taxon>Pseudomonadota</taxon>
        <taxon>Alphaproteobacteria</taxon>
        <taxon>Sphingomonadales</taxon>
        <taxon>Sphingomonadaceae</taxon>
        <taxon>Sphingorhabdus</taxon>
    </lineage>
</organism>
<accession>A0ABV8REF4</accession>
<dbReference type="Proteomes" id="UP001595887">
    <property type="component" value="Unassembled WGS sequence"/>
</dbReference>
<evidence type="ECO:0000313" key="4">
    <source>
        <dbReference type="Proteomes" id="UP001595887"/>
    </source>
</evidence>
<gene>
    <name evidence="3" type="ORF">ACFOWX_04800</name>
</gene>
<dbReference type="EMBL" id="JBHSDH010000013">
    <property type="protein sequence ID" value="MFC4291732.1"/>
    <property type="molecule type" value="Genomic_DNA"/>
</dbReference>
<comment type="caution">
    <text evidence="3">The sequence shown here is derived from an EMBL/GenBank/DDBJ whole genome shotgun (WGS) entry which is preliminary data.</text>
</comment>
<protein>
    <submittedName>
        <fullName evidence="3">MerR family DNA-binding transcriptional regulator</fullName>
    </submittedName>
</protein>
<reference evidence="4" key="1">
    <citation type="journal article" date="2019" name="Int. J. Syst. Evol. Microbiol.">
        <title>The Global Catalogue of Microorganisms (GCM) 10K type strain sequencing project: providing services to taxonomists for standard genome sequencing and annotation.</title>
        <authorList>
            <consortium name="The Broad Institute Genomics Platform"/>
            <consortium name="The Broad Institute Genome Sequencing Center for Infectious Disease"/>
            <person name="Wu L."/>
            <person name="Ma J."/>
        </authorList>
    </citation>
    <scope>NUCLEOTIDE SEQUENCE [LARGE SCALE GENOMIC DNA]</scope>
    <source>
        <strain evidence="4">CECT 8531</strain>
    </source>
</reference>
<dbReference type="PANTHER" id="PTHR30204:SF58">
    <property type="entry name" value="HTH-TYPE TRANSCRIPTIONAL REGULATOR YFMP"/>
    <property type="match status" value="1"/>
</dbReference>
<dbReference type="PANTHER" id="PTHR30204">
    <property type="entry name" value="REDOX-CYCLING DRUG-SENSING TRANSCRIPTIONAL ACTIVATOR SOXR"/>
    <property type="match status" value="1"/>
</dbReference>